<evidence type="ECO:0000259" key="2">
    <source>
        <dbReference type="PROSITE" id="PS50128"/>
    </source>
</evidence>
<dbReference type="AlphaFoldDB" id="A0A6A5WZ16"/>
<keyword evidence="5" id="KW-1185">Reference proteome</keyword>
<organism evidence="4 5">
    <name type="scientific">Amniculicola lignicola CBS 123094</name>
    <dbReference type="NCBI Taxonomy" id="1392246"/>
    <lineage>
        <taxon>Eukaryota</taxon>
        <taxon>Fungi</taxon>
        <taxon>Dikarya</taxon>
        <taxon>Ascomycota</taxon>
        <taxon>Pezizomycotina</taxon>
        <taxon>Dothideomycetes</taxon>
        <taxon>Pleosporomycetidae</taxon>
        <taxon>Pleosporales</taxon>
        <taxon>Amniculicolaceae</taxon>
        <taxon>Amniculicola</taxon>
    </lineage>
</organism>
<evidence type="ECO:0000259" key="3">
    <source>
        <dbReference type="PROSITE" id="PS51391"/>
    </source>
</evidence>
<sequence length="448" mass="50630">MKILSTKLHQPTGPSSEGKMAPTVAWIVECDKQYNALDYEDLSKAVGTPYAGEGLYVHMERFHNEPCSTKPKQDIKPFGARPRTEDVKVPNTNMHAVAPPPALVNLPATPPVSFDVEAAKRKSAQLALRARNPNTINVFVPRDKFTLQLVNMVSELVVTGGLECEAALMNMPTIKKDPKYAWLYDQTHQLNHYYRWNLWRLTRQDPSPEIFDGQGEWVCPDGPPPFEFACSRQDIEGKVELQAPEPAFYGRQLPTYLSRQPPVLPHEDSYQGHDSNGGGYLNIFARMQLMNMLREYEIDCKYFDSNAKIARISVFAHSHASHGATEIADTLIENVFQPLHKIVALGTFEPPNMPATLNALRILSDVVMVSKRAGGLWNRYVDYIGPQLQQRGVFLHLRHLVREWEAMKGVNAHGFVEAVQEMLGAWDKKKAFKESLLNDYRTTFRGGK</sequence>
<reference evidence="4" key="1">
    <citation type="journal article" date="2020" name="Stud. Mycol.">
        <title>101 Dothideomycetes genomes: a test case for predicting lifestyles and emergence of pathogens.</title>
        <authorList>
            <person name="Haridas S."/>
            <person name="Albert R."/>
            <person name="Binder M."/>
            <person name="Bloem J."/>
            <person name="Labutti K."/>
            <person name="Salamov A."/>
            <person name="Andreopoulos B."/>
            <person name="Baker S."/>
            <person name="Barry K."/>
            <person name="Bills G."/>
            <person name="Bluhm B."/>
            <person name="Cannon C."/>
            <person name="Castanera R."/>
            <person name="Culley D."/>
            <person name="Daum C."/>
            <person name="Ezra D."/>
            <person name="Gonzalez J."/>
            <person name="Henrissat B."/>
            <person name="Kuo A."/>
            <person name="Liang C."/>
            <person name="Lipzen A."/>
            <person name="Lutzoni F."/>
            <person name="Magnuson J."/>
            <person name="Mondo S."/>
            <person name="Nolan M."/>
            <person name="Ohm R."/>
            <person name="Pangilinan J."/>
            <person name="Park H.-J."/>
            <person name="Ramirez L."/>
            <person name="Alfaro M."/>
            <person name="Sun H."/>
            <person name="Tritt A."/>
            <person name="Yoshinaga Y."/>
            <person name="Zwiers L.-H."/>
            <person name="Turgeon B."/>
            <person name="Goodwin S."/>
            <person name="Spatafora J."/>
            <person name="Crous P."/>
            <person name="Grigoriev I."/>
        </authorList>
    </citation>
    <scope>NUCLEOTIDE SEQUENCE</scope>
    <source>
        <strain evidence="4">CBS 123094</strain>
    </source>
</reference>
<dbReference type="GO" id="GO:0006396">
    <property type="term" value="P:RNA processing"/>
    <property type="evidence" value="ECO:0007669"/>
    <property type="project" value="InterPro"/>
</dbReference>
<keyword evidence="1" id="KW-0694">RNA-binding</keyword>
<dbReference type="EMBL" id="ML977558">
    <property type="protein sequence ID" value="KAF2007093.1"/>
    <property type="molecule type" value="Genomic_DNA"/>
</dbReference>
<dbReference type="InterPro" id="IPR000061">
    <property type="entry name" value="Surp"/>
</dbReference>
<dbReference type="InterPro" id="IPR006569">
    <property type="entry name" value="CID_dom"/>
</dbReference>
<evidence type="ECO:0008006" key="6">
    <source>
        <dbReference type="Google" id="ProtNLM"/>
    </source>
</evidence>
<dbReference type="Gene3D" id="1.25.40.90">
    <property type="match status" value="1"/>
</dbReference>
<dbReference type="InterPro" id="IPR051485">
    <property type="entry name" value="SR-CTD_assoc_factor"/>
</dbReference>
<dbReference type="PROSITE" id="PS50128">
    <property type="entry name" value="SURP"/>
    <property type="match status" value="1"/>
</dbReference>
<feature type="domain" description="CID" evidence="3">
    <location>
        <begin position="281"/>
        <end position="448"/>
    </location>
</feature>
<dbReference type="GO" id="GO:0003723">
    <property type="term" value="F:RNA binding"/>
    <property type="evidence" value="ECO:0007669"/>
    <property type="project" value="UniProtKB-KW"/>
</dbReference>
<dbReference type="PANTHER" id="PTHR23140:SF0">
    <property type="entry name" value="U2 SNRNP-ASSOCIATED SURP MOTIF-CONTAINING PROTEIN"/>
    <property type="match status" value="1"/>
</dbReference>
<dbReference type="PROSITE" id="PS51391">
    <property type="entry name" value="CID"/>
    <property type="match status" value="1"/>
</dbReference>
<dbReference type="InterPro" id="IPR035967">
    <property type="entry name" value="SWAP/Surp_sf"/>
</dbReference>
<accession>A0A6A5WZ16</accession>
<evidence type="ECO:0000313" key="4">
    <source>
        <dbReference type="EMBL" id="KAF2007093.1"/>
    </source>
</evidence>
<dbReference type="GO" id="GO:0005634">
    <property type="term" value="C:nucleus"/>
    <property type="evidence" value="ECO:0007669"/>
    <property type="project" value="TreeGrafter"/>
</dbReference>
<dbReference type="SUPFAM" id="SSF109905">
    <property type="entry name" value="Surp module (SWAP domain)"/>
    <property type="match status" value="1"/>
</dbReference>
<dbReference type="OrthoDB" id="377209at2759"/>
<proteinExistence type="predicted"/>
<dbReference type="Proteomes" id="UP000799779">
    <property type="component" value="Unassembled WGS sequence"/>
</dbReference>
<gene>
    <name evidence="4" type="ORF">P154DRAFT_182506</name>
</gene>
<dbReference type="Pfam" id="PF01805">
    <property type="entry name" value="Surp"/>
    <property type="match status" value="1"/>
</dbReference>
<feature type="domain" description="SURP motif" evidence="2">
    <location>
        <begin position="149"/>
        <end position="194"/>
    </location>
</feature>
<dbReference type="PANTHER" id="PTHR23140">
    <property type="entry name" value="RNA PROCESSING PROTEIN LD23810P"/>
    <property type="match status" value="1"/>
</dbReference>
<protein>
    <recommendedName>
        <fullName evidence="6">SURP motif domain-containing protein</fullName>
    </recommendedName>
</protein>
<evidence type="ECO:0000313" key="5">
    <source>
        <dbReference type="Proteomes" id="UP000799779"/>
    </source>
</evidence>
<name>A0A6A5WZ16_9PLEO</name>
<evidence type="ECO:0000256" key="1">
    <source>
        <dbReference type="ARBA" id="ARBA00022884"/>
    </source>
</evidence>
<dbReference type="Gene3D" id="1.10.10.790">
    <property type="entry name" value="Surp module"/>
    <property type="match status" value="1"/>
</dbReference>
<dbReference type="InterPro" id="IPR008942">
    <property type="entry name" value="ENTH_VHS"/>
</dbReference>